<name>A0ACD1ACR5_9FIRM</name>
<gene>
    <name evidence="1" type="ORF">FRZ06_13120</name>
</gene>
<reference evidence="1" key="1">
    <citation type="submission" date="2019-08" db="EMBL/GenBank/DDBJ databases">
        <title>Genome sequence of Clostridiales bacterium MT110.</title>
        <authorList>
            <person name="Cao J."/>
        </authorList>
    </citation>
    <scope>NUCLEOTIDE SEQUENCE</scope>
    <source>
        <strain evidence="1">MT110</strain>
    </source>
</reference>
<accession>A0ACD1ACR5</accession>
<dbReference type="Proteomes" id="UP000594014">
    <property type="component" value="Chromosome"/>
</dbReference>
<protein>
    <submittedName>
        <fullName evidence="1">Uncharacterized protein</fullName>
    </submittedName>
</protein>
<keyword evidence="2" id="KW-1185">Reference proteome</keyword>
<evidence type="ECO:0000313" key="1">
    <source>
        <dbReference type="EMBL" id="QOX64212.1"/>
    </source>
</evidence>
<dbReference type="EMBL" id="CP042469">
    <property type="protein sequence ID" value="QOX64212.1"/>
    <property type="molecule type" value="Genomic_DNA"/>
</dbReference>
<evidence type="ECO:0000313" key="2">
    <source>
        <dbReference type="Proteomes" id="UP000594014"/>
    </source>
</evidence>
<sequence length="71" mass="8765">MSNNLSSSRDHILERFDRILGYLSSLDKISDHDRNSNYDKDRNSKYDRDRDRGSVRDIDRDRYQHRYRERD</sequence>
<proteinExistence type="predicted"/>
<organism evidence="1 2">
    <name type="scientific">Anoxybacterium hadale</name>
    <dbReference type="NCBI Taxonomy" id="3408580"/>
    <lineage>
        <taxon>Bacteria</taxon>
        <taxon>Bacillati</taxon>
        <taxon>Bacillota</taxon>
        <taxon>Clostridia</taxon>
        <taxon>Peptostreptococcales</taxon>
        <taxon>Anaerovoracaceae</taxon>
        <taxon>Anoxybacterium</taxon>
    </lineage>
</organism>